<keyword evidence="2" id="KW-1185">Reference proteome</keyword>
<organism evidence="1 2">
    <name type="scientific">Dryococelus australis</name>
    <dbReference type="NCBI Taxonomy" id="614101"/>
    <lineage>
        <taxon>Eukaryota</taxon>
        <taxon>Metazoa</taxon>
        <taxon>Ecdysozoa</taxon>
        <taxon>Arthropoda</taxon>
        <taxon>Hexapoda</taxon>
        <taxon>Insecta</taxon>
        <taxon>Pterygota</taxon>
        <taxon>Neoptera</taxon>
        <taxon>Polyneoptera</taxon>
        <taxon>Phasmatodea</taxon>
        <taxon>Verophasmatodea</taxon>
        <taxon>Anareolatae</taxon>
        <taxon>Phasmatidae</taxon>
        <taxon>Eurycanthinae</taxon>
        <taxon>Dryococelus</taxon>
    </lineage>
</organism>
<accession>A0ABQ9IAM6</accession>
<dbReference type="EMBL" id="JARBHB010000002">
    <property type="protein sequence ID" value="KAJ8893697.1"/>
    <property type="molecule type" value="Genomic_DNA"/>
</dbReference>
<protein>
    <submittedName>
        <fullName evidence="1">Uncharacterized protein</fullName>
    </submittedName>
</protein>
<evidence type="ECO:0000313" key="2">
    <source>
        <dbReference type="Proteomes" id="UP001159363"/>
    </source>
</evidence>
<dbReference type="Proteomes" id="UP001159363">
    <property type="component" value="Chromosome 2"/>
</dbReference>
<name>A0ABQ9IAM6_9NEOP</name>
<reference evidence="1 2" key="1">
    <citation type="submission" date="2023-02" db="EMBL/GenBank/DDBJ databases">
        <title>LHISI_Scaffold_Assembly.</title>
        <authorList>
            <person name="Stuart O.P."/>
            <person name="Cleave R."/>
            <person name="Magrath M.J.L."/>
            <person name="Mikheyev A.S."/>
        </authorList>
    </citation>
    <scope>NUCLEOTIDE SEQUENCE [LARGE SCALE GENOMIC DNA]</scope>
    <source>
        <strain evidence="1">Daus_M_001</strain>
        <tissue evidence="1">Leg muscle</tissue>
    </source>
</reference>
<sequence length="125" mass="13653">MKSVGDLTRGQGVTGSVVSKWVLDLAATHGICMSLKEFCGVDFSSSEQHEDFRESDKARDASDIAKASLWIETTEVMGDNTITYYDAVEVGEQAMAKMVGKYFTGVKLSRKDRAVPLASMTFSVK</sequence>
<gene>
    <name evidence="1" type="ORF">PR048_006297</name>
</gene>
<comment type="caution">
    <text evidence="1">The sequence shown here is derived from an EMBL/GenBank/DDBJ whole genome shotgun (WGS) entry which is preliminary data.</text>
</comment>
<proteinExistence type="predicted"/>
<evidence type="ECO:0000313" key="1">
    <source>
        <dbReference type="EMBL" id="KAJ8893697.1"/>
    </source>
</evidence>